<dbReference type="Pfam" id="PF22516">
    <property type="entry name" value="PreP_C"/>
    <property type="match status" value="1"/>
</dbReference>
<organism evidence="15 16">
    <name type="scientific">Owenia fusiformis</name>
    <name type="common">Polychaete worm</name>
    <dbReference type="NCBI Taxonomy" id="6347"/>
    <lineage>
        <taxon>Eukaryota</taxon>
        <taxon>Metazoa</taxon>
        <taxon>Spiralia</taxon>
        <taxon>Lophotrochozoa</taxon>
        <taxon>Annelida</taxon>
        <taxon>Polychaeta</taxon>
        <taxon>Sedentaria</taxon>
        <taxon>Canalipalpata</taxon>
        <taxon>Sabellida</taxon>
        <taxon>Oweniida</taxon>
        <taxon>Oweniidae</taxon>
        <taxon>Owenia</taxon>
    </lineage>
</organism>
<dbReference type="GO" id="GO:0004222">
    <property type="term" value="F:metalloendopeptidase activity"/>
    <property type="evidence" value="ECO:0007669"/>
    <property type="project" value="TreeGrafter"/>
</dbReference>
<evidence type="ECO:0000256" key="4">
    <source>
        <dbReference type="ARBA" id="ARBA00011853"/>
    </source>
</evidence>
<comment type="caution">
    <text evidence="15">The sequence shown here is derived from an EMBL/GenBank/DDBJ whole genome shotgun (WGS) entry which is preliminary data.</text>
</comment>
<evidence type="ECO:0000313" key="16">
    <source>
        <dbReference type="Proteomes" id="UP000749559"/>
    </source>
</evidence>
<dbReference type="FunFam" id="3.30.830.10:FF:000013">
    <property type="entry name" value="Mitochondrial presequence protease"/>
    <property type="match status" value="1"/>
</dbReference>
<keyword evidence="9" id="KW-0862">Zinc</keyword>
<evidence type="ECO:0000256" key="12">
    <source>
        <dbReference type="ARBA" id="ARBA00023128"/>
    </source>
</evidence>
<keyword evidence="12" id="KW-0496">Mitochondrion</keyword>
<dbReference type="InterPro" id="IPR013578">
    <property type="entry name" value="Peptidase_M16C_assoc"/>
</dbReference>
<dbReference type="InterPro" id="IPR011765">
    <property type="entry name" value="Pept_M16_N"/>
</dbReference>
<name>A0A8J1XR48_OWEFU</name>
<dbReference type="GO" id="GO:0016485">
    <property type="term" value="P:protein processing"/>
    <property type="evidence" value="ECO:0007669"/>
    <property type="project" value="TreeGrafter"/>
</dbReference>
<dbReference type="Gene3D" id="3.30.830.10">
    <property type="entry name" value="Metalloenzyme, LuxS/M16 peptidase-like"/>
    <property type="match status" value="4"/>
</dbReference>
<keyword evidence="16" id="KW-1185">Reference proteome</keyword>
<evidence type="ECO:0000313" key="15">
    <source>
        <dbReference type="EMBL" id="CAH1789315.1"/>
    </source>
</evidence>
<keyword evidence="10" id="KW-0809">Transit peptide</keyword>
<dbReference type="InterPro" id="IPR055130">
    <property type="entry name" value="PreP_C"/>
</dbReference>
<dbReference type="OrthoDB" id="10250783at2759"/>
<reference evidence="15" key="1">
    <citation type="submission" date="2022-03" db="EMBL/GenBank/DDBJ databases">
        <authorList>
            <person name="Martin C."/>
        </authorList>
    </citation>
    <scope>NUCLEOTIDE SEQUENCE</scope>
</reference>
<dbReference type="AlphaFoldDB" id="A0A8J1XR48"/>
<feature type="domain" description="Peptidase M16C associated" evidence="14">
    <location>
        <begin position="511"/>
        <end position="758"/>
    </location>
</feature>
<evidence type="ECO:0000256" key="3">
    <source>
        <dbReference type="ARBA" id="ARBA00007575"/>
    </source>
</evidence>
<dbReference type="PANTHER" id="PTHR43016">
    <property type="entry name" value="PRESEQUENCE PROTEASE"/>
    <property type="match status" value="1"/>
</dbReference>
<accession>A0A8J1XR48</accession>
<keyword evidence="6" id="KW-0645">Protease</keyword>
<keyword evidence="11" id="KW-0482">Metalloprotease</keyword>
<dbReference type="GO" id="GO:0005759">
    <property type="term" value="C:mitochondrial matrix"/>
    <property type="evidence" value="ECO:0007669"/>
    <property type="project" value="UniProtKB-SubCell"/>
</dbReference>
<proteinExistence type="inferred from homology"/>
<sequence length="1015" mass="113812">MHMNNCRQYLRVLNRCAKVLCRRYKSTRPEAAAATAVNNGQINLDLFKPGSALHGYTVQEVVPVPELHLTAVMLTHDRTGAKHFHVARDDTNNVFSVAFRTTPMDSTGVPHILEHTTLCGSEKFPVRDPFFKMLNRSMSTFMNAFTASDWTMYPFSTQNEQDFQNLLSIYLDAVFKPRLRELDFCQEGWRLEHEITDDPSSPIVFKGVVFNEMKGVFSNPQHLFCEAVQNHLMPSHTYSVVSGGDPIHIPDLTWSHLKDFHASHYHPSNSRFYTYGDMSLEHHLKAINEGYLQHFNKIDPKTEVPSEPRWSEMREARITCRPDPMAPDPEKQTTVAVNYLLGDITDTFEAFTLNIVCHLLVHGEKSPFYQSLLEANIGSDYSPVIGYNGYTKESSFSVGLQNIAETDVDKVCNIVETTLDDVIKNGFDEKAIEGVLHRIELGQKHQSANFGFNIGMSIVCSWNHNGDPIEVLQINKHVTRLKQCLEDNPRFLQDKLQQYLKSNKHTLTVTMTPDEQFEAKSQEEEQNKLSYLVSQLSESDKEEIYKKGLELAKVQMAEEDLSCLPTLRVADIDKDVIRVHTDIESADGVPVQLCEQPTNGVTYFRAVVDTQSIPADLRPFLKLFTNVVTSMGAGGLNFKDLAQEIELKTGGMSASNIISDNHSNLDIYEQGILFSSHCLDQNIEAMFNLWGQIFNSLDLSDMNRLTTLVRMCSADMAGSIADQGHALAMTHAASYLSPSGQLKEQLSGMTQVMFMKTIAEMEDLTPIVGKLKLIAQHVLNKNNIRCALNAGASTIDNALKESNSFLQTLPGDCARSAPPILEPFSPSPCSVQYELPFSVNYMARVVRTVPYTHEHFAPLRILSRLMSAKYLHREIREKGGAYGGGAGGGSPGSFSFYSYRDPNSMLTLERFDKSVQWAKEGGYKEQDIEEAKLSVFQQLDKPVSPGDQGMTPFLSGIDDDMRQTHRDQLFSTDKQQIQFVAEKYLSNGAESATAFLGPANETTAASSTWTIKKDH</sequence>
<gene>
    <name evidence="15" type="ORF">OFUS_LOCUS14696</name>
</gene>
<dbReference type="PANTHER" id="PTHR43016:SF13">
    <property type="entry name" value="PRESEQUENCE PROTEASE, MITOCHONDRIAL"/>
    <property type="match status" value="1"/>
</dbReference>
<dbReference type="Pfam" id="PF05193">
    <property type="entry name" value="Peptidase_M16_C"/>
    <property type="match status" value="1"/>
</dbReference>
<dbReference type="SUPFAM" id="SSF63411">
    <property type="entry name" value="LuxS/MPP-like metallohydrolase"/>
    <property type="match status" value="4"/>
</dbReference>
<dbReference type="InterPro" id="IPR007863">
    <property type="entry name" value="Peptidase_M16_C"/>
</dbReference>
<evidence type="ECO:0000256" key="11">
    <source>
        <dbReference type="ARBA" id="ARBA00023049"/>
    </source>
</evidence>
<evidence type="ECO:0000256" key="9">
    <source>
        <dbReference type="ARBA" id="ARBA00022833"/>
    </source>
</evidence>
<dbReference type="SMART" id="SM01264">
    <property type="entry name" value="M16C_associated"/>
    <property type="match status" value="1"/>
</dbReference>
<evidence type="ECO:0000256" key="13">
    <source>
        <dbReference type="ARBA" id="ARBA00023157"/>
    </source>
</evidence>
<keyword evidence="13" id="KW-1015">Disulfide bond</keyword>
<keyword evidence="8" id="KW-0378">Hydrolase</keyword>
<comment type="subcellular location">
    <subcellularLocation>
        <location evidence="2">Mitochondrion matrix</location>
    </subcellularLocation>
</comment>
<evidence type="ECO:0000256" key="2">
    <source>
        <dbReference type="ARBA" id="ARBA00004305"/>
    </source>
</evidence>
<evidence type="ECO:0000256" key="6">
    <source>
        <dbReference type="ARBA" id="ARBA00022670"/>
    </source>
</evidence>
<dbReference type="FunFam" id="3.30.830.10:FF:000011">
    <property type="entry name" value="Presequence protease, mitochondrial"/>
    <property type="match status" value="1"/>
</dbReference>
<comment type="cofactor">
    <cofactor evidence="1">
        <name>Zn(2+)</name>
        <dbReference type="ChEBI" id="CHEBI:29105"/>
    </cofactor>
</comment>
<keyword evidence="7" id="KW-0479">Metal-binding</keyword>
<comment type="similarity">
    <text evidence="3">Belongs to the peptidase M16 family. PreP subfamily.</text>
</comment>
<dbReference type="FunFam" id="3.30.830.10:FF:000020">
    <property type="entry name" value="Mitochondrial presequence protease"/>
    <property type="match status" value="1"/>
</dbReference>
<dbReference type="EMBL" id="CAIIXF020000007">
    <property type="protein sequence ID" value="CAH1789315.1"/>
    <property type="molecule type" value="Genomic_DNA"/>
</dbReference>
<dbReference type="Proteomes" id="UP000749559">
    <property type="component" value="Unassembled WGS sequence"/>
</dbReference>
<evidence type="ECO:0000256" key="10">
    <source>
        <dbReference type="ARBA" id="ARBA00022946"/>
    </source>
</evidence>
<dbReference type="Pfam" id="PF00675">
    <property type="entry name" value="Peptidase_M16"/>
    <property type="match status" value="1"/>
</dbReference>
<dbReference type="InterPro" id="IPR011249">
    <property type="entry name" value="Metalloenz_LuxS/M16"/>
</dbReference>
<evidence type="ECO:0000256" key="7">
    <source>
        <dbReference type="ARBA" id="ARBA00022723"/>
    </source>
</evidence>
<evidence type="ECO:0000256" key="8">
    <source>
        <dbReference type="ARBA" id="ARBA00022801"/>
    </source>
</evidence>
<evidence type="ECO:0000256" key="5">
    <source>
        <dbReference type="ARBA" id="ARBA00020167"/>
    </source>
</evidence>
<dbReference type="Pfam" id="PF08367">
    <property type="entry name" value="M16C_assoc"/>
    <property type="match status" value="1"/>
</dbReference>
<dbReference type="FunFam" id="3.30.830.10:FF:000009">
    <property type="entry name" value="Presequence protease, mitochondrial"/>
    <property type="match status" value="1"/>
</dbReference>
<protein>
    <recommendedName>
        <fullName evidence="5">Presequence protease, mitochondrial</fullName>
    </recommendedName>
</protein>
<evidence type="ECO:0000256" key="1">
    <source>
        <dbReference type="ARBA" id="ARBA00001947"/>
    </source>
</evidence>
<evidence type="ECO:0000259" key="14">
    <source>
        <dbReference type="SMART" id="SM01264"/>
    </source>
</evidence>
<dbReference type="GO" id="GO:0046872">
    <property type="term" value="F:metal ion binding"/>
    <property type="evidence" value="ECO:0007669"/>
    <property type="project" value="UniProtKB-KW"/>
</dbReference>
<comment type="subunit">
    <text evidence="4">Monomer and homodimer; homodimerization is induced by binding of the substrate.</text>
</comment>